<gene>
    <name evidence="2" type="ORF">SERLA73DRAFT_178245</name>
</gene>
<accession>F8PR56</accession>
<feature type="region of interest" description="Disordered" evidence="1">
    <location>
        <begin position="1"/>
        <end position="59"/>
    </location>
</feature>
<evidence type="ECO:0000313" key="3">
    <source>
        <dbReference type="Proteomes" id="UP000008063"/>
    </source>
</evidence>
<protein>
    <submittedName>
        <fullName evidence="2">Uncharacterized protein</fullName>
    </submittedName>
</protein>
<dbReference type="OrthoDB" id="2624884at2759"/>
<dbReference type="InParanoid" id="F8PR56"/>
<dbReference type="EMBL" id="GL945477">
    <property type="protein sequence ID" value="EGO02347.1"/>
    <property type="molecule type" value="Genomic_DNA"/>
</dbReference>
<organism evidence="3">
    <name type="scientific">Serpula lacrymans var. lacrymans (strain S7.3)</name>
    <name type="common">Dry rot fungus</name>
    <dbReference type="NCBI Taxonomy" id="936435"/>
    <lineage>
        <taxon>Eukaryota</taxon>
        <taxon>Fungi</taxon>
        <taxon>Dikarya</taxon>
        <taxon>Basidiomycota</taxon>
        <taxon>Agaricomycotina</taxon>
        <taxon>Agaricomycetes</taxon>
        <taxon>Agaricomycetidae</taxon>
        <taxon>Boletales</taxon>
        <taxon>Coniophorineae</taxon>
        <taxon>Serpulaceae</taxon>
        <taxon>Serpula</taxon>
    </lineage>
</organism>
<keyword evidence="3" id="KW-1185">Reference proteome</keyword>
<sequence>MATPSSQKKGTFRSRVGTVMRRSSTAFSIPLAGRSQTPPPPEPSDTASNSGSLKQLDTA</sequence>
<name>F8PR56_SERL3</name>
<dbReference type="Proteomes" id="UP000008063">
    <property type="component" value="Unassembled WGS sequence"/>
</dbReference>
<feature type="compositionally biased region" description="Polar residues" evidence="1">
    <location>
        <begin position="45"/>
        <end position="59"/>
    </location>
</feature>
<proteinExistence type="predicted"/>
<dbReference type="HOGENOM" id="CLU_3020015_0_0_1"/>
<reference evidence="3" key="1">
    <citation type="journal article" date="2011" name="Science">
        <title>The plant cell wall-decomposing machinery underlies the functional diversity of forest fungi.</title>
        <authorList>
            <person name="Eastwood D.C."/>
            <person name="Floudas D."/>
            <person name="Binder M."/>
            <person name="Majcherczyk A."/>
            <person name="Schneider P."/>
            <person name="Aerts A."/>
            <person name="Asiegbu F.O."/>
            <person name="Baker S.E."/>
            <person name="Barry K."/>
            <person name="Bendiksby M."/>
            <person name="Blumentritt M."/>
            <person name="Coutinho P.M."/>
            <person name="Cullen D."/>
            <person name="de Vries R.P."/>
            <person name="Gathman A."/>
            <person name="Goodell B."/>
            <person name="Henrissat B."/>
            <person name="Ihrmark K."/>
            <person name="Kauserud H."/>
            <person name="Kohler A."/>
            <person name="LaButti K."/>
            <person name="Lapidus A."/>
            <person name="Lavin J.L."/>
            <person name="Lee Y.-H."/>
            <person name="Lindquist E."/>
            <person name="Lilly W."/>
            <person name="Lucas S."/>
            <person name="Morin E."/>
            <person name="Murat C."/>
            <person name="Oguiza J.A."/>
            <person name="Park J."/>
            <person name="Pisabarro A.G."/>
            <person name="Riley R."/>
            <person name="Rosling A."/>
            <person name="Salamov A."/>
            <person name="Schmidt O."/>
            <person name="Schmutz J."/>
            <person name="Skrede I."/>
            <person name="Stenlid J."/>
            <person name="Wiebenga A."/>
            <person name="Xie X."/>
            <person name="Kuees U."/>
            <person name="Hibbett D.S."/>
            <person name="Hoffmeister D."/>
            <person name="Hoegberg N."/>
            <person name="Martin F."/>
            <person name="Grigoriev I.V."/>
            <person name="Watkinson S.C."/>
        </authorList>
    </citation>
    <scope>NUCLEOTIDE SEQUENCE [LARGE SCALE GENOMIC DNA]</scope>
    <source>
        <strain evidence="3">strain S7.3</strain>
    </source>
</reference>
<evidence type="ECO:0000256" key="1">
    <source>
        <dbReference type="SAM" id="MobiDB-lite"/>
    </source>
</evidence>
<dbReference type="AlphaFoldDB" id="F8PR56"/>
<evidence type="ECO:0000313" key="2">
    <source>
        <dbReference type="EMBL" id="EGO02347.1"/>
    </source>
</evidence>
<feature type="non-terminal residue" evidence="2">
    <location>
        <position position="59"/>
    </location>
</feature>